<feature type="signal peptide" evidence="10">
    <location>
        <begin position="1"/>
        <end position="22"/>
    </location>
</feature>
<feature type="chain" id="PRO_5042179241" description="Mitochondrial carrier protein" evidence="10">
    <location>
        <begin position="23"/>
        <end position="392"/>
    </location>
</feature>
<evidence type="ECO:0000256" key="9">
    <source>
        <dbReference type="RuleBase" id="RU000488"/>
    </source>
</evidence>
<dbReference type="Gene3D" id="1.50.40.10">
    <property type="entry name" value="Mitochondrial carrier domain"/>
    <property type="match status" value="1"/>
</dbReference>
<keyword evidence="12" id="KW-1185">Reference proteome</keyword>
<keyword evidence="6" id="KW-1133">Transmembrane helix</keyword>
<dbReference type="EMBL" id="BLLK01000029">
    <property type="protein sequence ID" value="GFH48769.1"/>
    <property type="molecule type" value="Genomic_DNA"/>
</dbReference>
<evidence type="ECO:0000256" key="7">
    <source>
        <dbReference type="ARBA" id="ARBA00023136"/>
    </source>
</evidence>
<evidence type="ECO:0000256" key="6">
    <source>
        <dbReference type="ARBA" id="ARBA00022989"/>
    </source>
</evidence>
<feature type="repeat" description="Solcar" evidence="8">
    <location>
        <begin position="293"/>
        <end position="381"/>
    </location>
</feature>
<evidence type="ECO:0000256" key="4">
    <source>
        <dbReference type="ARBA" id="ARBA00022692"/>
    </source>
</evidence>
<evidence type="ECO:0000256" key="5">
    <source>
        <dbReference type="ARBA" id="ARBA00022737"/>
    </source>
</evidence>
<comment type="subcellular location">
    <subcellularLocation>
        <location evidence="1">Membrane</location>
        <topology evidence="1">Multi-pass membrane protein</topology>
    </subcellularLocation>
</comment>
<name>A0AAD3H3P5_9STRA</name>
<dbReference type="AlphaFoldDB" id="A0AAD3H3P5"/>
<evidence type="ECO:0000256" key="1">
    <source>
        <dbReference type="ARBA" id="ARBA00004141"/>
    </source>
</evidence>
<gene>
    <name evidence="11" type="ORF">CTEN210_05245</name>
</gene>
<evidence type="ECO:0000256" key="8">
    <source>
        <dbReference type="PROSITE-ProRule" id="PRU00282"/>
    </source>
</evidence>
<evidence type="ECO:0000313" key="11">
    <source>
        <dbReference type="EMBL" id="GFH48769.1"/>
    </source>
</evidence>
<protein>
    <recommendedName>
        <fullName evidence="13">Mitochondrial carrier protein</fullName>
    </recommendedName>
</protein>
<organism evidence="11 12">
    <name type="scientific">Chaetoceros tenuissimus</name>
    <dbReference type="NCBI Taxonomy" id="426638"/>
    <lineage>
        <taxon>Eukaryota</taxon>
        <taxon>Sar</taxon>
        <taxon>Stramenopiles</taxon>
        <taxon>Ochrophyta</taxon>
        <taxon>Bacillariophyta</taxon>
        <taxon>Coscinodiscophyceae</taxon>
        <taxon>Chaetocerotophycidae</taxon>
        <taxon>Chaetocerotales</taxon>
        <taxon>Chaetocerotaceae</taxon>
        <taxon>Chaetoceros</taxon>
    </lineage>
</organism>
<feature type="repeat" description="Solcar" evidence="8">
    <location>
        <begin position="112"/>
        <end position="189"/>
    </location>
</feature>
<keyword evidence="7 8" id="KW-0472">Membrane</keyword>
<evidence type="ECO:0008006" key="13">
    <source>
        <dbReference type="Google" id="ProtNLM"/>
    </source>
</evidence>
<dbReference type="InterPro" id="IPR018108">
    <property type="entry name" value="MCP_transmembrane"/>
</dbReference>
<dbReference type="SUPFAM" id="SSF103506">
    <property type="entry name" value="Mitochondrial carrier"/>
    <property type="match status" value="1"/>
</dbReference>
<evidence type="ECO:0000256" key="3">
    <source>
        <dbReference type="ARBA" id="ARBA00022448"/>
    </source>
</evidence>
<evidence type="ECO:0000256" key="2">
    <source>
        <dbReference type="ARBA" id="ARBA00006375"/>
    </source>
</evidence>
<dbReference type="GO" id="GO:0016020">
    <property type="term" value="C:membrane"/>
    <property type="evidence" value="ECO:0007669"/>
    <property type="project" value="UniProtKB-SubCell"/>
</dbReference>
<sequence>MIIIRVPLLCSILICFLPEAQGFLSAFGKSRSSCYNKHLYEAVDNGHDTDRESKGEDGAISRLSFLTTCASATMTLATLSSYPSQASGKFVSSASPSILTSTATKVSSETLQETISGFVSGAALTTTKTFVKYPLDTATVRLQMTNTKYSVSNLFELFEGSYRGISLPLLSNIPGGAVFFGVKDFTKSALKEAGLPKWLSTSIAVGVANFPYWLIRNPSEVIKTRQQANIEGYISREDKDVSALDAIRVVLNNTDDGIRELYVGYWENIIYAYPADVLKFLAYEQLSGGRKNLSPKKGAIYGAAATAFAQFWSTPFDVVRNREMARSKQDTQSESAYFERFVEIGKTEGIQGLFRGVVPRVGKAVLSGAIQFATYEETKKNIRSLFEGRSKV</sequence>
<comment type="similarity">
    <text evidence="2 9">Belongs to the mitochondrial carrier (TC 2.A.29) family.</text>
</comment>
<evidence type="ECO:0000256" key="10">
    <source>
        <dbReference type="SAM" id="SignalP"/>
    </source>
</evidence>
<keyword evidence="10" id="KW-0732">Signal</keyword>
<keyword evidence="4 8" id="KW-0812">Transmembrane</keyword>
<dbReference type="Pfam" id="PF00153">
    <property type="entry name" value="Mito_carr"/>
    <property type="match status" value="3"/>
</dbReference>
<proteinExistence type="inferred from homology"/>
<keyword evidence="5" id="KW-0677">Repeat</keyword>
<dbReference type="PROSITE" id="PS50920">
    <property type="entry name" value="SOLCAR"/>
    <property type="match status" value="3"/>
</dbReference>
<dbReference type="Proteomes" id="UP001054902">
    <property type="component" value="Unassembled WGS sequence"/>
</dbReference>
<keyword evidence="3 9" id="KW-0813">Transport</keyword>
<comment type="caution">
    <text evidence="11">The sequence shown here is derived from an EMBL/GenBank/DDBJ whole genome shotgun (WGS) entry which is preliminary data.</text>
</comment>
<feature type="repeat" description="Solcar" evidence="8">
    <location>
        <begin position="196"/>
        <end position="289"/>
    </location>
</feature>
<accession>A0AAD3H3P5</accession>
<dbReference type="PANTHER" id="PTHR45667">
    <property type="entry name" value="S-ADENOSYLMETHIONINE MITOCHONDRIAL CARRIER PROTEIN"/>
    <property type="match status" value="1"/>
</dbReference>
<reference evidence="11 12" key="1">
    <citation type="journal article" date="2021" name="Sci. Rep.">
        <title>The genome of the diatom Chaetoceros tenuissimus carries an ancient integrated fragment of an extant virus.</title>
        <authorList>
            <person name="Hongo Y."/>
            <person name="Kimura K."/>
            <person name="Takaki Y."/>
            <person name="Yoshida Y."/>
            <person name="Baba S."/>
            <person name="Kobayashi G."/>
            <person name="Nagasaki K."/>
            <person name="Hano T."/>
            <person name="Tomaru Y."/>
        </authorList>
    </citation>
    <scope>NUCLEOTIDE SEQUENCE [LARGE SCALE GENOMIC DNA]</scope>
    <source>
        <strain evidence="11 12">NIES-3715</strain>
    </source>
</reference>
<evidence type="ECO:0000313" key="12">
    <source>
        <dbReference type="Proteomes" id="UP001054902"/>
    </source>
</evidence>
<dbReference type="InterPro" id="IPR023395">
    <property type="entry name" value="MCP_dom_sf"/>
</dbReference>